<protein>
    <recommendedName>
        <fullName evidence="3">PPM-type phosphatase domain-containing protein</fullName>
    </recommendedName>
</protein>
<comment type="subcellular location">
    <subcellularLocation>
        <location evidence="1">Membrane</location>
    </subcellularLocation>
</comment>
<feature type="domain" description="PPM-type phosphatase" evidence="3">
    <location>
        <begin position="68"/>
        <end position="396"/>
    </location>
</feature>
<dbReference type="PROSITE" id="PS51746">
    <property type="entry name" value="PPM_2"/>
    <property type="match status" value="1"/>
</dbReference>
<dbReference type="InterPro" id="IPR001932">
    <property type="entry name" value="PPM-type_phosphatase-like_dom"/>
</dbReference>
<dbReference type="Gene3D" id="3.60.40.10">
    <property type="entry name" value="PPM-type phosphatase domain"/>
    <property type="match status" value="1"/>
</dbReference>
<dbReference type="SUPFAM" id="SSF81606">
    <property type="entry name" value="PP2C-like"/>
    <property type="match status" value="1"/>
</dbReference>
<dbReference type="OrthoDB" id="10264738at2759"/>
<organism evidence="4 5">
    <name type="scientific">Stentor coeruleus</name>
    <dbReference type="NCBI Taxonomy" id="5963"/>
    <lineage>
        <taxon>Eukaryota</taxon>
        <taxon>Sar</taxon>
        <taxon>Alveolata</taxon>
        <taxon>Ciliophora</taxon>
        <taxon>Postciliodesmatophora</taxon>
        <taxon>Heterotrichea</taxon>
        <taxon>Heterotrichida</taxon>
        <taxon>Stentoridae</taxon>
        <taxon>Stentor</taxon>
    </lineage>
</organism>
<name>A0A1R2CQI0_9CILI</name>
<dbReference type="CDD" id="cd00143">
    <property type="entry name" value="PP2Cc"/>
    <property type="match status" value="1"/>
</dbReference>
<dbReference type="Pfam" id="PF00481">
    <property type="entry name" value="PP2C"/>
    <property type="match status" value="2"/>
</dbReference>
<evidence type="ECO:0000256" key="2">
    <source>
        <dbReference type="ARBA" id="ARBA00023136"/>
    </source>
</evidence>
<proteinExistence type="predicted"/>
<evidence type="ECO:0000313" key="4">
    <source>
        <dbReference type="EMBL" id="OMJ91245.1"/>
    </source>
</evidence>
<sequence>MGCVTPSHSRSLILVSVSLCTYTRKCKIPIKVRNKQGAIVGSQNITFQATEPVFITSKEISLNSQNLLISSCVLPGLDPRGQYPKKCQDNCFYLYNDFGILCCLFDGHGNQGEKVAQFCQRVIEQIFVLERNLLNSDPERFIKVATDKCDKELRGNNQGIDSEYSGCTGVLVYIESTSIYCGSVGDSRGIIATTMPPRVLPAPPANLGVEREILAGVKQKRKSFVETQIHSIQLTKDQKPEEPEELQRIVKCGGRVQRLTDNLGNKIGPYRVWKQNINTPGLAMSRSIGDLIAKSLGVISEPVCTSYKRTPGDLFIVIGSDGIWDAMDNDDVGTFVECYRNKCKSLINEITLEDNINPSNSCIAQIVCEEARMRWFTIVEEEDVIIDDISCIVIEIKRNAEVGVKHWKRPVPVEEVIEKDVEGEELGLRRAPTIKEISIRDPRRGSFVSDKVDGWPLEGE</sequence>
<gene>
    <name evidence="4" type="ORF">SteCoe_6221</name>
</gene>
<dbReference type="Proteomes" id="UP000187209">
    <property type="component" value="Unassembled WGS sequence"/>
</dbReference>
<keyword evidence="2" id="KW-0472">Membrane</keyword>
<accession>A0A1R2CQI0</accession>
<evidence type="ECO:0000256" key="1">
    <source>
        <dbReference type="ARBA" id="ARBA00004370"/>
    </source>
</evidence>
<dbReference type="InterPro" id="IPR015655">
    <property type="entry name" value="PP2C"/>
</dbReference>
<dbReference type="GO" id="GO:0016020">
    <property type="term" value="C:membrane"/>
    <property type="evidence" value="ECO:0007669"/>
    <property type="project" value="UniProtKB-SubCell"/>
</dbReference>
<reference evidence="4 5" key="1">
    <citation type="submission" date="2016-11" db="EMBL/GenBank/DDBJ databases">
        <title>The macronuclear genome of Stentor coeruleus: a giant cell with tiny introns.</title>
        <authorList>
            <person name="Slabodnick M."/>
            <person name="Ruby J.G."/>
            <person name="Reiff S.B."/>
            <person name="Swart E.C."/>
            <person name="Gosai S."/>
            <person name="Prabakaran S."/>
            <person name="Witkowska E."/>
            <person name="Larue G.E."/>
            <person name="Fisher S."/>
            <person name="Freeman R.M."/>
            <person name="Gunawardena J."/>
            <person name="Chu W."/>
            <person name="Stover N.A."/>
            <person name="Gregory B.D."/>
            <person name="Nowacki M."/>
            <person name="Derisi J."/>
            <person name="Roy S.W."/>
            <person name="Marshall W.F."/>
            <person name="Sood P."/>
        </authorList>
    </citation>
    <scope>NUCLEOTIDE SEQUENCE [LARGE SCALE GENOMIC DNA]</scope>
    <source>
        <strain evidence="4">WM001</strain>
    </source>
</reference>
<evidence type="ECO:0000259" key="3">
    <source>
        <dbReference type="PROSITE" id="PS51746"/>
    </source>
</evidence>
<dbReference type="AlphaFoldDB" id="A0A1R2CQI0"/>
<dbReference type="EMBL" id="MPUH01000085">
    <property type="protein sequence ID" value="OMJ91245.1"/>
    <property type="molecule type" value="Genomic_DNA"/>
</dbReference>
<evidence type="ECO:0000313" key="5">
    <source>
        <dbReference type="Proteomes" id="UP000187209"/>
    </source>
</evidence>
<dbReference type="PANTHER" id="PTHR47992">
    <property type="entry name" value="PROTEIN PHOSPHATASE"/>
    <property type="match status" value="1"/>
</dbReference>
<keyword evidence="5" id="KW-1185">Reference proteome</keyword>
<comment type="caution">
    <text evidence="4">The sequence shown here is derived from an EMBL/GenBank/DDBJ whole genome shotgun (WGS) entry which is preliminary data.</text>
</comment>
<dbReference type="InterPro" id="IPR036457">
    <property type="entry name" value="PPM-type-like_dom_sf"/>
</dbReference>
<dbReference type="GO" id="GO:0004722">
    <property type="term" value="F:protein serine/threonine phosphatase activity"/>
    <property type="evidence" value="ECO:0007669"/>
    <property type="project" value="InterPro"/>
</dbReference>
<dbReference type="SMART" id="SM00332">
    <property type="entry name" value="PP2Cc"/>
    <property type="match status" value="1"/>
</dbReference>